<dbReference type="GO" id="GO:0000139">
    <property type="term" value="C:Golgi membrane"/>
    <property type="evidence" value="ECO:0007669"/>
    <property type="project" value="TreeGrafter"/>
</dbReference>
<dbReference type="Gene3D" id="1.20.80.10">
    <property type="match status" value="1"/>
</dbReference>
<dbReference type="Pfam" id="PF00887">
    <property type="entry name" value="ACBP"/>
    <property type="match status" value="1"/>
</dbReference>
<dbReference type="PANTHER" id="PTHR22973:SF12">
    <property type="entry name" value="LD35087P"/>
    <property type="match status" value="1"/>
</dbReference>
<feature type="domain" description="GOLD" evidence="3">
    <location>
        <begin position="367"/>
        <end position="514"/>
    </location>
</feature>
<name>A0A8J4SX00_9TREM</name>
<keyword evidence="1" id="KW-0007">Acetylation</keyword>
<dbReference type="PANTHER" id="PTHR22973">
    <property type="entry name" value="LD35087P"/>
    <property type="match status" value="1"/>
</dbReference>
<dbReference type="InterPro" id="IPR014352">
    <property type="entry name" value="FERM/acyl-CoA-bd_prot_sf"/>
</dbReference>
<dbReference type="InterPro" id="IPR000582">
    <property type="entry name" value="Acyl-CoA-binding_protein"/>
</dbReference>
<dbReference type="InterPro" id="IPR009038">
    <property type="entry name" value="GOLD_dom"/>
</dbReference>
<reference evidence="4" key="1">
    <citation type="submission" date="2019-05" db="EMBL/GenBank/DDBJ databases">
        <title>Annotation for the trematode Paragonimus heterotremus.</title>
        <authorList>
            <person name="Choi Y.-J."/>
        </authorList>
    </citation>
    <scope>NUCLEOTIDE SEQUENCE</scope>
    <source>
        <strain evidence="4">LC</strain>
    </source>
</reference>
<evidence type="ECO:0000256" key="1">
    <source>
        <dbReference type="ARBA" id="ARBA00022990"/>
    </source>
</evidence>
<proteinExistence type="predicted"/>
<feature type="region of interest" description="Disordered" evidence="2">
    <location>
        <begin position="234"/>
        <end position="266"/>
    </location>
</feature>
<sequence>MSCKVDDHAFTVSTLEETYGISLEIAYDIAHKFLTGNVEFSMFTIVVDKADKAFHLSFDDRISLSALGFQVKYGKYTVDKTVSPGLFDIIGRRRISQWATLGDMDASKARWEFVYRIYQLCPLFKSYLEAYARNTMKQQDSTMTTKQSPNVSESSVLARFPNVSATDNEAAIFIMKNESEIRNALNVQTREQFEQYAMQQYPSDASKRSELIVHLQDRHFHEYVAYVQQRYALTQQERPPSPTDRTSKSPSPSHKIHGPGSAVPKTASCHAALEHTSSTPDCNHPTPQPIDQDTVEVLADTTEDEGVANGYVIPTMGEILTLPQGNEPAQLNQSEEEVPSKQSDVDVSLTAFTPILRPPSMWTRGELKEFTENLADTKDAVVQIGCGEVITIRVPAYPSGTSIVWEFATDDFDIGFGLFFEWASVESEDSVLQNTTATTTSNEEPALSSCNAPATAVVPSQPLVDEIIPVYRRNCHQEVYCGSHAYPGSGTYLFKFDNSYSLWRSKTLYYRVYYTC</sequence>
<dbReference type="SUPFAM" id="SSF47027">
    <property type="entry name" value="Acyl-CoA binding protein"/>
    <property type="match status" value="1"/>
</dbReference>
<dbReference type="Pfam" id="PF13897">
    <property type="entry name" value="GOLD_2"/>
    <property type="match status" value="1"/>
</dbReference>
<dbReference type="OrthoDB" id="5839451at2759"/>
<keyword evidence="5" id="KW-1185">Reference proteome</keyword>
<dbReference type="InterPro" id="IPR036598">
    <property type="entry name" value="GOLD_dom_sf"/>
</dbReference>
<accession>A0A8J4SX00</accession>
<evidence type="ECO:0000256" key="2">
    <source>
        <dbReference type="SAM" id="MobiDB-lite"/>
    </source>
</evidence>
<evidence type="ECO:0000313" key="4">
    <source>
        <dbReference type="EMBL" id="KAF5398720.1"/>
    </source>
</evidence>
<comment type="caution">
    <text evidence="4">The sequence shown here is derived from an EMBL/GenBank/DDBJ whole genome shotgun (WGS) entry which is preliminary data.</text>
</comment>
<protein>
    <submittedName>
        <fullName evidence="4">Golgi resident protein GCP60 (Acyl-CoA-binding domain-containing protein 3)</fullName>
    </submittedName>
</protein>
<dbReference type="SUPFAM" id="SSF101576">
    <property type="entry name" value="Supernatant protein factor (SPF), C-terminal domain"/>
    <property type="match status" value="1"/>
</dbReference>
<evidence type="ECO:0000313" key="5">
    <source>
        <dbReference type="Proteomes" id="UP000748531"/>
    </source>
</evidence>
<dbReference type="InterPro" id="IPR052269">
    <property type="entry name" value="Golgi-PI4KB_interaction"/>
</dbReference>
<organism evidence="4 5">
    <name type="scientific">Paragonimus heterotremus</name>
    <dbReference type="NCBI Taxonomy" id="100268"/>
    <lineage>
        <taxon>Eukaryota</taxon>
        <taxon>Metazoa</taxon>
        <taxon>Spiralia</taxon>
        <taxon>Lophotrochozoa</taxon>
        <taxon>Platyhelminthes</taxon>
        <taxon>Trematoda</taxon>
        <taxon>Digenea</taxon>
        <taxon>Plagiorchiida</taxon>
        <taxon>Troglotremata</taxon>
        <taxon>Troglotrematidae</taxon>
        <taxon>Paragonimus</taxon>
    </lineage>
</organism>
<gene>
    <name evidence="4" type="ORF">PHET_08151</name>
</gene>
<dbReference type="PROSITE" id="PS50866">
    <property type="entry name" value="GOLD"/>
    <property type="match status" value="1"/>
</dbReference>
<dbReference type="EMBL" id="LUCH01004706">
    <property type="protein sequence ID" value="KAF5398720.1"/>
    <property type="molecule type" value="Genomic_DNA"/>
</dbReference>
<dbReference type="Proteomes" id="UP000748531">
    <property type="component" value="Unassembled WGS sequence"/>
</dbReference>
<dbReference type="InterPro" id="IPR035984">
    <property type="entry name" value="Acyl-CoA-binding_sf"/>
</dbReference>
<dbReference type="AlphaFoldDB" id="A0A8J4SX00"/>
<evidence type="ECO:0000259" key="3">
    <source>
        <dbReference type="PROSITE" id="PS50866"/>
    </source>
</evidence>
<dbReference type="Gene3D" id="2.60.120.680">
    <property type="entry name" value="GOLD domain"/>
    <property type="match status" value="1"/>
</dbReference>
<dbReference type="GO" id="GO:0000062">
    <property type="term" value="F:fatty-acyl-CoA binding"/>
    <property type="evidence" value="ECO:0007669"/>
    <property type="project" value="InterPro"/>
</dbReference>